<comment type="caution">
    <text evidence="4">The sequence shown here is derived from an EMBL/GenBank/DDBJ whole genome shotgun (WGS) entry which is preliminary data.</text>
</comment>
<evidence type="ECO:0000259" key="3">
    <source>
        <dbReference type="PROSITE" id="PS50075"/>
    </source>
</evidence>
<dbReference type="InterPro" id="IPR036736">
    <property type="entry name" value="ACP-like_sf"/>
</dbReference>
<keyword evidence="1" id="KW-0596">Phosphopantetheine</keyword>
<accession>A0ABP4HC36</accession>
<protein>
    <submittedName>
        <fullName evidence="4">Acyl carrier protein</fullName>
    </submittedName>
</protein>
<keyword evidence="2" id="KW-0597">Phosphoprotein</keyword>
<keyword evidence="5" id="KW-1185">Reference proteome</keyword>
<evidence type="ECO:0000256" key="1">
    <source>
        <dbReference type="ARBA" id="ARBA00022450"/>
    </source>
</evidence>
<reference evidence="5" key="1">
    <citation type="journal article" date="2019" name="Int. J. Syst. Evol. Microbiol.">
        <title>The Global Catalogue of Microorganisms (GCM) 10K type strain sequencing project: providing services to taxonomists for standard genome sequencing and annotation.</title>
        <authorList>
            <consortium name="The Broad Institute Genomics Platform"/>
            <consortium name="The Broad Institute Genome Sequencing Center for Infectious Disease"/>
            <person name="Wu L."/>
            <person name="Ma J."/>
        </authorList>
    </citation>
    <scope>NUCLEOTIDE SEQUENCE [LARGE SCALE GENOMIC DNA]</scope>
    <source>
        <strain evidence="5">JCM 13004</strain>
    </source>
</reference>
<dbReference type="InterPro" id="IPR006162">
    <property type="entry name" value="Ppantetheine_attach_site"/>
</dbReference>
<dbReference type="EMBL" id="BAAALF010000130">
    <property type="protein sequence ID" value="GAA1258795.1"/>
    <property type="molecule type" value="Genomic_DNA"/>
</dbReference>
<name>A0ABP4HC36_9ACTN</name>
<feature type="domain" description="Carrier" evidence="3">
    <location>
        <begin position="4"/>
        <end position="85"/>
    </location>
</feature>
<proteinExistence type="predicted"/>
<dbReference type="RefSeq" id="WP_344444821.1">
    <property type="nucleotide sequence ID" value="NZ_BAAALF010000130.1"/>
</dbReference>
<evidence type="ECO:0000313" key="4">
    <source>
        <dbReference type="EMBL" id="GAA1258795.1"/>
    </source>
</evidence>
<dbReference type="SUPFAM" id="SSF47336">
    <property type="entry name" value="ACP-like"/>
    <property type="match status" value="1"/>
</dbReference>
<dbReference type="Proteomes" id="UP001500037">
    <property type="component" value="Unassembled WGS sequence"/>
</dbReference>
<gene>
    <name evidence="4" type="ORF">GCM10009665_56200</name>
</gene>
<organism evidence="4 5">
    <name type="scientific">Kitasatospora nipponensis</name>
    <dbReference type="NCBI Taxonomy" id="258049"/>
    <lineage>
        <taxon>Bacteria</taxon>
        <taxon>Bacillati</taxon>
        <taxon>Actinomycetota</taxon>
        <taxon>Actinomycetes</taxon>
        <taxon>Kitasatosporales</taxon>
        <taxon>Streptomycetaceae</taxon>
        <taxon>Kitasatospora</taxon>
    </lineage>
</organism>
<dbReference type="Gene3D" id="1.10.1200.10">
    <property type="entry name" value="ACP-like"/>
    <property type="match status" value="1"/>
</dbReference>
<dbReference type="PROSITE" id="PS50075">
    <property type="entry name" value="CARRIER"/>
    <property type="match status" value="1"/>
</dbReference>
<evidence type="ECO:0000313" key="5">
    <source>
        <dbReference type="Proteomes" id="UP001500037"/>
    </source>
</evidence>
<dbReference type="PROSITE" id="PS00012">
    <property type="entry name" value="PHOSPHOPANTETHEINE"/>
    <property type="match status" value="1"/>
</dbReference>
<sequence length="85" mass="9081">MNGPVTVEELAILMKARAGLTVDPALLAEAPDVPFEEYGLDSLGLLGIVAELENRYGHAIDNEPERCKTPTDFLTLVNAQLTTGA</sequence>
<dbReference type="InterPro" id="IPR009081">
    <property type="entry name" value="PP-bd_ACP"/>
</dbReference>
<dbReference type="Pfam" id="PF00550">
    <property type="entry name" value="PP-binding"/>
    <property type="match status" value="1"/>
</dbReference>
<evidence type="ECO:0000256" key="2">
    <source>
        <dbReference type="ARBA" id="ARBA00022553"/>
    </source>
</evidence>